<feature type="transmembrane region" description="Helical" evidence="1">
    <location>
        <begin position="212"/>
        <end position="233"/>
    </location>
</feature>
<evidence type="ECO:0000256" key="1">
    <source>
        <dbReference type="SAM" id="Phobius"/>
    </source>
</evidence>
<feature type="transmembrane region" description="Helical" evidence="1">
    <location>
        <begin position="12"/>
        <end position="33"/>
    </location>
</feature>
<feature type="transmembrane region" description="Helical" evidence="1">
    <location>
        <begin position="286"/>
        <end position="306"/>
    </location>
</feature>
<dbReference type="Proteomes" id="UP000307000">
    <property type="component" value="Chromosome"/>
</dbReference>
<evidence type="ECO:0000259" key="2">
    <source>
        <dbReference type="Pfam" id="PF07786"/>
    </source>
</evidence>
<protein>
    <recommendedName>
        <fullName evidence="2">Heparan-alpha-glucosaminide N-acetyltransferase catalytic domain-containing protein</fullName>
    </recommendedName>
</protein>
<evidence type="ECO:0000313" key="3">
    <source>
        <dbReference type="EMBL" id="QCY46632.1"/>
    </source>
</evidence>
<dbReference type="Pfam" id="PF07786">
    <property type="entry name" value="HGSNAT_cat"/>
    <property type="match status" value="1"/>
</dbReference>
<dbReference type="KEGG" id="gcr:GcLGCM259_0876"/>
<feature type="transmembrane region" description="Helical" evidence="1">
    <location>
        <begin position="108"/>
        <end position="130"/>
    </location>
</feature>
<feature type="transmembrane region" description="Helical" evidence="1">
    <location>
        <begin position="45"/>
        <end position="69"/>
    </location>
</feature>
<name>A0A5B7WRX7_9MICC</name>
<gene>
    <name evidence="3" type="ORF">GcLGCM259_0876</name>
</gene>
<keyword evidence="1" id="KW-0472">Membrane</keyword>
<proteinExistence type="predicted"/>
<keyword evidence="1" id="KW-0812">Transmembrane</keyword>
<feature type="transmembrane region" description="Helical" evidence="1">
    <location>
        <begin position="318"/>
        <end position="341"/>
    </location>
</feature>
<feature type="transmembrane region" description="Helical" evidence="1">
    <location>
        <begin position="175"/>
        <end position="200"/>
    </location>
</feature>
<evidence type="ECO:0000313" key="4">
    <source>
        <dbReference type="Proteomes" id="UP000307000"/>
    </source>
</evidence>
<dbReference type="InterPro" id="IPR012429">
    <property type="entry name" value="HGSNAT_cat"/>
</dbReference>
<dbReference type="EMBL" id="CP034412">
    <property type="protein sequence ID" value="QCY46632.1"/>
    <property type="molecule type" value="Genomic_DNA"/>
</dbReference>
<keyword evidence="4" id="KW-1185">Reference proteome</keyword>
<feature type="domain" description="Heparan-alpha-glucosaminide N-acetyltransferase catalytic" evidence="2">
    <location>
        <begin position="8"/>
        <end position="207"/>
    </location>
</feature>
<feature type="transmembrane region" description="Helical" evidence="1">
    <location>
        <begin position="347"/>
        <end position="365"/>
    </location>
</feature>
<sequence length="383" mass="40588">MRLSTTGRLSGLDAARTAAILGMFAAHVFPLYHQDPLVGGSVPTVTGWLAAGRASALFMVLAGVSLGLFCRSLQRRGLTRGQVTTVILRRALVIAALGMLLGPVNERIANILVHYGLLFAVLAAAVFLPARILGPAAVLWLALTPVAWRPLAALLEPKVLGHNPTFVDLAHPVLLLQDLVVTGYYPLLVWCGFGLLGLWLSRFALGQPRAAWWFFAGGTAIAAATFAAGWFAAQRFLGELASTSGMSRRDASTALLTGRSAGGNLDAFLGDPRYLWLPTPHSTSPVASVHAAACAVAVLGIFLLLTDRLGYVGQLVAAAGRAPLTLYAGHLILLPILQLFFRPTTCWWILCAVVLLTALTLARTGRSAPLEAGVRYLSGVDSR</sequence>
<keyword evidence="1" id="KW-1133">Transmembrane helix</keyword>
<dbReference type="RefSeq" id="WP_175419326.1">
    <property type="nucleotide sequence ID" value="NZ_CP034412.1"/>
</dbReference>
<dbReference type="AlphaFoldDB" id="A0A5B7WRX7"/>
<organism evidence="3 4">
    <name type="scientific">Glutamicibacter creatinolyticus</name>
    <dbReference type="NCBI Taxonomy" id="162496"/>
    <lineage>
        <taxon>Bacteria</taxon>
        <taxon>Bacillati</taxon>
        <taxon>Actinomycetota</taxon>
        <taxon>Actinomycetes</taxon>
        <taxon>Micrococcales</taxon>
        <taxon>Micrococcaceae</taxon>
        <taxon>Glutamicibacter</taxon>
    </lineage>
</organism>
<accession>A0A5B7WRX7</accession>
<reference evidence="3 4" key="1">
    <citation type="submission" date="2018-12" db="EMBL/GenBank/DDBJ databases">
        <title>Complete Genome Sequence of Glutamicibacter creatinolyticus strain LGCM259,isolated from an abscess of a 12-year-old mare in Italy.</title>
        <authorList>
            <person name="Santos R.G."/>
            <person name="Silva A.L."/>
            <person name="Seyffert N."/>
            <person name="Castro T.L.P."/>
            <person name="Attili A.R."/>
            <person name="Rifici C."/>
            <person name="Mazzullo G."/>
            <person name="Brenig B."/>
            <person name="Venanzi F."/>
            <person name="Azevedo V."/>
        </authorList>
    </citation>
    <scope>NUCLEOTIDE SEQUENCE [LARGE SCALE GENOMIC DNA]</scope>
    <source>
        <strain evidence="3 4">LGCM 259</strain>
    </source>
</reference>